<protein>
    <submittedName>
        <fullName evidence="2">UDP-2,4-diacetamido-2,4, 6-trideoxy-beta-L-altropyranose hydrolase</fullName>
        <ecNumber evidence="2">3.6.1.57</ecNumber>
    </submittedName>
</protein>
<dbReference type="PANTHER" id="PTHR21015:SF22">
    <property type="entry name" value="GLYCOSYLTRANSFERASE"/>
    <property type="match status" value="1"/>
</dbReference>
<dbReference type="InterPro" id="IPR007235">
    <property type="entry name" value="Glyco_trans_28_C"/>
</dbReference>
<organism evidence="2 3">
    <name type="scientific">Catenovulum sediminis</name>
    <dbReference type="NCBI Taxonomy" id="1740262"/>
    <lineage>
        <taxon>Bacteria</taxon>
        <taxon>Pseudomonadati</taxon>
        <taxon>Pseudomonadota</taxon>
        <taxon>Gammaproteobacteria</taxon>
        <taxon>Alteromonadales</taxon>
        <taxon>Alteromonadaceae</taxon>
        <taxon>Catenovulum</taxon>
    </lineage>
</organism>
<reference evidence="2 3" key="1">
    <citation type="submission" date="2024-06" db="EMBL/GenBank/DDBJ databases">
        <authorList>
            <person name="Chen R.Y."/>
        </authorList>
    </citation>
    <scope>NUCLEOTIDE SEQUENCE [LARGE SCALE GENOMIC DNA]</scope>
    <source>
        <strain evidence="2 3">D2</strain>
    </source>
</reference>
<evidence type="ECO:0000313" key="3">
    <source>
        <dbReference type="Proteomes" id="UP001467690"/>
    </source>
</evidence>
<dbReference type="InterPro" id="IPR020023">
    <property type="entry name" value="PseG"/>
</dbReference>
<proteinExistence type="predicted"/>
<gene>
    <name evidence="2" type="primary">pseG</name>
    <name evidence="2" type="ORF">ABS311_09745</name>
</gene>
<dbReference type="Gene3D" id="3.40.50.2000">
    <property type="entry name" value="Glycogen Phosphorylase B"/>
    <property type="match status" value="1"/>
</dbReference>
<sequence>MPSKTNTHSKVVFLTQANSLLGSGHLMRCIALAQACEKARIAPVFALDKNSLIFAKQNPLFDYPVYLMDEQQGSQKSLEKLAQYCNQQTIGYLFIDGYNFNLEFRQQLFKALRQYACNCQLISIDDNAEQAKMFTDWILNPSTDINAIPDYSKIAPGAKLMAGHHYRLLRKEFSQQQILPLDKRSEIIITMGGTDPFSYSVKVLNLLAQLNLTAPVRCIVANGFEDKTQLIAQIEKLPSNFSYTVAPQNMAAIFANAKLAISAAGTAQFELYAMQTPAILIILADNQYRNTQNAAQDGWAKVLDFRQTFDSDKMTRAIQECLNETTLLHMQSKIQPGSAEGAKNVINTLLNGK</sequence>
<dbReference type="NCBIfam" id="TIGR03590">
    <property type="entry name" value="PseG"/>
    <property type="match status" value="1"/>
</dbReference>
<evidence type="ECO:0000259" key="1">
    <source>
        <dbReference type="Pfam" id="PF04101"/>
    </source>
</evidence>
<dbReference type="GO" id="GO:0016787">
    <property type="term" value="F:hydrolase activity"/>
    <property type="evidence" value="ECO:0007669"/>
    <property type="project" value="UniProtKB-KW"/>
</dbReference>
<name>A0ABV1RGU7_9ALTE</name>
<keyword evidence="2" id="KW-0378">Hydrolase</keyword>
<evidence type="ECO:0000313" key="2">
    <source>
        <dbReference type="EMBL" id="MER2492163.1"/>
    </source>
</evidence>
<dbReference type="EC" id="3.6.1.57" evidence="2"/>
<accession>A0ABV1RGU7</accession>
<dbReference type="Gene3D" id="3.40.50.11190">
    <property type="match status" value="1"/>
</dbReference>
<keyword evidence="3" id="KW-1185">Reference proteome</keyword>
<dbReference type="RefSeq" id="WP_350401661.1">
    <property type="nucleotide sequence ID" value="NZ_JBELOE010000200.1"/>
</dbReference>
<dbReference type="Proteomes" id="UP001467690">
    <property type="component" value="Unassembled WGS sequence"/>
</dbReference>
<dbReference type="EMBL" id="JBELOE010000200">
    <property type="protein sequence ID" value="MER2492163.1"/>
    <property type="molecule type" value="Genomic_DNA"/>
</dbReference>
<dbReference type="SUPFAM" id="SSF53756">
    <property type="entry name" value="UDP-Glycosyltransferase/glycogen phosphorylase"/>
    <property type="match status" value="1"/>
</dbReference>
<dbReference type="PANTHER" id="PTHR21015">
    <property type="entry name" value="UDP-N-ACETYLGLUCOSAMINE--N-ACETYLMURAMYL-(PENTAPEPTIDE) PYROPHOSPHORYL-UNDECAPRENOL N-ACETYLGLUCOSAMINE TRANSFERASE 1"/>
    <property type="match status" value="1"/>
</dbReference>
<feature type="domain" description="Glycosyl transferase family 28 C-terminal" evidence="1">
    <location>
        <begin position="188"/>
        <end position="344"/>
    </location>
</feature>
<dbReference type="Pfam" id="PF04101">
    <property type="entry name" value="Glyco_tran_28_C"/>
    <property type="match status" value="1"/>
</dbReference>
<comment type="caution">
    <text evidence="2">The sequence shown here is derived from an EMBL/GenBank/DDBJ whole genome shotgun (WGS) entry which is preliminary data.</text>
</comment>